<dbReference type="KEGG" id="gms:SOIL9_24530"/>
<evidence type="ECO:0000313" key="7">
    <source>
        <dbReference type="Proteomes" id="UP000464178"/>
    </source>
</evidence>
<feature type="transmembrane region" description="Helical" evidence="5">
    <location>
        <begin position="87"/>
        <end position="112"/>
    </location>
</feature>
<evidence type="ECO:0000256" key="5">
    <source>
        <dbReference type="SAM" id="Phobius"/>
    </source>
</evidence>
<evidence type="ECO:0000256" key="1">
    <source>
        <dbReference type="ARBA" id="ARBA00004141"/>
    </source>
</evidence>
<feature type="transmembrane region" description="Helical" evidence="5">
    <location>
        <begin position="55"/>
        <end position="75"/>
    </location>
</feature>
<feature type="transmembrane region" description="Helical" evidence="5">
    <location>
        <begin position="151"/>
        <end position="168"/>
    </location>
</feature>
<dbReference type="PANTHER" id="PTHR10361:SF28">
    <property type="entry name" value="P3 PROTEIN-RELATED"/>
    <property type="match status" value="1"/>
</dbReference>
<dbReference type="GO" id="GO:0016020">
    <property type="term" value="C:membrane"/>
    <property type="evidence" value="ECO:0007669"/>
    <property type="project" value="UniProtKB-SubCell"/>
</dbReference>
<dbReference type="Pfam" id="PF01758">
    <property type="entry name" value="SBF"/>
    <property type="match status" value="1"/>
</dbReference>
<feature type="transmembrane region" description="Helical" evidence="5">
    <location>
        <begin position="262"/>
        <end position="285"/>
    </location>
</feature>
<dbReference type="Proteomes" id="UP000464178">
    <property type="component" value="Chromosome"/>
</dbReference>
<evidence type="ECO:0000256" key="3">
    <source>
        <dbReference type="ARBA" id="ARBA00022989"/>
    </source>
</evidence>
<keyword evidence="2 5" id="KW-0812">Transmembrane</keyword>
<evidence type="ECO:0008006" key="8">
    <source>
        <dbReference type="Google" id="ProtNLM"/>
    </source>
</evidence>
<feature type="transmembrane region" description="Helical" evidence="5">
    <location>
        <begin position="188"/>
        <end position="214"/>
    </location>
</feature>
<dbReference type="InterPro" id="IPR004710">
    <property type="entry name" value="Bilac:Na_transpt"/>
</dbReference>
<comment type="subcellular location">
    <subcellularLocation>
        <location evidence="1">Membrane</location>
        <topology evidence="1">Multi-pass membrane protein</topology>
    </subcellularLocation>
</comment>
<dbReference type="InterPro" id="IPR038770">
    <property type="entry name" value="Na+/solute_symporter_sf"/>
</dbReference>
<keyword evidence="7" id="KW-1185">Reference proteome</keyword>
<feature type="transmembrane region" description="Helical" evidence="5">
    <location>
        <begin position="20"/>
        <end position="43"/>
    </location>
</feature>
<dbReference type="Gene3D" id="1.20.1530.20">
    <property type="match status" value="1"/>
</dbReference>
<dbReference type="EMBL" id="LR593886">
    <property type="protein sequence ID" value="VTR95261.1"/>
    <property type="molecule type" value="Genomic_DNA"/>
</dbReference>
<evidence type="ECO:0000256" key="2">
    <source>
        <dbReference type="ARBA" id="ARBA00022692"/>
    </source>
</evidence>
<sequence>MGDQDAPHEWIGFGFLHRHFLWLLIGAYAAAAIAPGAGCWLANLTETGHVGGYSVRISAPALMLASLLFAAGFAVRGDHLRGVFRSPLPLAAGLFASVAVPVLVLMAVAPVLLLWHDPVEARDLLVGLAVVAAMSVAGSSAGWSRAADGDCALSLGLVLLFTALSPLTTPRSFGTVGALAPSDAGEVLNHLAGAGGASAFVVLWVVFPTGLGLICRWVIGGNRADAAGPHVKQVTSVILLVLCYANASTCLPRVVVDPDWDFLALIAAAAVVMCATAFSTGFLTAKFVRADPARRAALVFGVGMANNGAGLALAAGALAGCPLALLPVVAVNLTQHLIAGYADARLRKV</sequence>
<evidence type="ECO:0000256" key="4">
    <source>
        <dbReference type="ARBA" id="ARBA00023136"/>
    </source>
</evidence>
<feature type="transmembrane region" description="Helical" evidence="5">
    <location>
        <begin position="234"/>
        <end position="256"/>
    </location>
</feature>
<dbReference type="PANTHER" id="PTHR10361">
    <property type="entry name" value="SODIUM-BILE ACID COTRANSPORTER"/>
    <property type="match status" value="1"/>
</dbReference>
<feature type="transmembrane region" description="Helical" evidence="5">
    <location>
        <begin position="124"/>
        <end position="144"/>
    </location>
</feature>
<protein>
    <recommendedName>
        <fullName evidence="8">Sodium Bile acid symporter family protein</fullName>
    </recommendedName>
</protein>
<proteinExistence type="predicted"/>
<reference evidence="6 7" key="1">
    <citation type="submission" date="2019-05" db="EMBL/GenBank/DDBJ databases">
        <authorList>
            <consortium name="Science for Life Laboratories"/>
        </authorList>
    </citation>
    <scope>NUCLEOTIDE SEQUENCE [LARGE SCALE GENOMIC DNA]</scope>
    <source>
        <strain evidence="6">Soil9</strain>
    </source>
</reference>
<keyword evidence="4 5" id="KW-0472">Membrane</keyword>
<gene>
    <name evidence="6" type="ORF">SOIL9_24530</name>
</gene>
<evidence type="ECO:0000313" key="6">
    <source>
        <dbReference type="EMBL" id="VTR95261.1"/>
    </source>
</evidence>
<organism evidence="6 7">
    <name type="scientific">Gemmata massiliana</name>
    <dbReference type="NCBI Taxonomy" id="1210884"/>
    <lineage>
        <taxon>Bacteria</taxon>
        <taxon>Pseudomonadati</taxon>
        <taxon>Planctomycetota</taxon>
        <taxon>Planctomycetia</taxon>
        <taxon>Gemmatales</taxon>
        <taxon>Gemmataceae</taxon>
        <taxon>Gemmata</taxon>
    </lineage>
</organism>
<dbReference type="AlphaFoldDB" id="A0A6P2D1V0"/>
<dbReference type="InterPro" id="IPR002657">
    <property type="entry name" value="BilAc:Na_symport/Acr3"/>
</dbReference>
<accession>A0A6P2D1V0</accession>
<name>A0A6P2D1V0_9BACT</name>
<dbReference type="RefSeq" id="WP_162669699.1">
    <property type="nucleotide sequence ID" value="NZ_LR593886.1"/>
</dbReference>
<keyword evidence="3 5" id="KW-1133">Transmembrane helix</keyword>